<feature type="region of interest" description="Disordered" evidence="1">
    <location>
        <begin position="1"/>
        <end position="36"/>
    </location>
</feature>
<feature type="compositionally biased region" description="Polar residues" evidence="1">
    <location>
        <begin position="231"/>
        <end position="241"/>
    </location>
</feature>
<feature type="region of interest" description="Disordered" evidence="1">
    <location>
        <begin position="225"/>
        <end position="290"/>
    </location>
</feature>
<dbReference type="InterPro" id="IPR033473">
    <property type="entry name" value="Atos-like_C"/>
</dbReference>
<name>A0A6G1J188_9PLEO</name>
<dbReference type="Pfam" id="PF13889">
    <property type="entry name" value="Chromosome_seg"/>
    <property type="match status" value="1"/>
</dbReference>
<gene>
    <name evidence="3" type="ORF">K458DRAFT_418270</name>
</gene>
<accession>A0A6G1J188</accession>
<dbReference type="AlphaFoldDB" id="A0A6G1J188"/>
<feature type="domain" description="Atos-like conserved" evidence="2">
    <location>
        <begin position="343"/>
        <end position="415"/>
    </location>
</feature>
<reference evidence="3" key="1">
    <citation type="journal article" date="2020" name="Stud. Mycol.">
        <title>101 Dothideomycetes genomes: a test case for predicting lifestyles and emergence of pathogens.</title>
        <authorList>
            <person name="Haridas S."/>
            <person name="Albert R."/>
            <person name="Binder M."/>
            <person name="Bloem J."/>
            <person name="Labutti K."/>
            <person name="Salamov A."/>
            <person name="Andreopoulos B."/>
            <person name="Baker S."/>
            <person name="Barry K."/>
            <person name="Bills G."/>
            <person name="Bluhm B."/>
            <person name="Cannon C."/>
            <person name="Castanera R."/>
            <person name="Culley D."/>
            <person name="Daum C."/>
            <person name="Ezra D."/>
            <person name="Gonzalez J."/>
            <person name="Henrissat B."/>
            <person name="Kuo A."/>
            <person name="Liang C."/>
            <person name="Lipzen A."/>
            <person name="Lutzoni F."/>
            <person name="Magnuson J."/>
            <person name="Mondo S."/>
            <person name="Nolan M."/>
            <person name="Ohm R."/>
            <person name="Pangilinan J."/>
            <person name="Park H.-J."/>
            <person name="Ramirez L."/>
            <person name="Alfaro M."/>
            <person name="Sun H."/>
            <person name="Tritt A."/>
            <person name="Yoshinaga Y."/>
            <person name="Zwiers L.-H."/>
            <person name="Turgeon B."/>
            <person name="Goodwin S."/>
            <person name="Spatafora J."/>
            <person name="Crous P."/>
            <person name="Grigoriev I."/>
        </authorList>
    </citation>
    <scope>NUCLEOTIDE SEQUENCE</scope>
    <source>
        <strain evidence="3">CBS 122367</strain>
    </source>
</reference>
<feature type="compositionally biased region" description="Basic and acidic residues" evidence="1">
    <location>
        <begin position="141"/>
        <end position="160"/>
    </location>
</feature>
<protein>
    <recommendedName>
        <fullName evidence="2">Atos-like conserved domain-containing protein</fullName>
    </recommendedName>
</protein>
<evidence type="ECO:0000313" key="4">
    <source>
        <dbReference type="Proteomes" id="UP000799291"/>
    </source>
</evidence>
<dbReference type="InterPro" id="IPR051506">
    <property type="entry name" value="ATOS_Transcription_Regulators"/>
</dbReference>
<dbReference type="SMART" id="SM01177">
    <property type="entry name" value="DUF4210"/>
    <property type="match status" value="1"/>
</dbReference>
<evidence type="ECO:0000313" key="3">
    <source>
        <dbReference type="EMBL" id="KAF2683960.1"/>
    </source>
</evidence>
<feature type="region of interest" description="Disordered" evidence="1">
    <location>
        <begin position="657"/>
        <end position="691"/>
    </location>
</feature>
<dbReference type="PANTHER" id="PTHR13199:SF11">
    <property type="entry name" value="PROTEIN ATOSSA"/>
    <property type="match status" value="1"/>
</dbReference>
<dbReference type="Pfam" id="PF13915">
    <property type="entry name" value="DUF4210"/>
    <property type="match status" value="1"/>
</dbReference>
<dbReference type="EMBL" id="MU005582">
    <property type="protein sequence ID" value="KAF2683960.1"/>
    <property type="molecule type" value="Genomic_DNA"/>
</dbReference>
<feature type="compositionally biased region" description="Low complexity" evidence="1">
    <location>
        <begin position="243"/>
        <end position="253"/>
    </location>
</feature>
<dbReference type="PANTHER" id="PTHR13199">
    <property type="entry name" value="GH03947P"/>
    <property type="match status" value="1"/>
</dbReference>
<feature type="compositionally biased region" description="Basic and acidic residues" evidence="1">
    <location>
        <begin position="450"/>
        <end position="471"/>
    </location>
</feature>
<dbReference type="Proteomes" id="UP000799291">
    <property type="component" value="Unassembled WGS sequence"/>
</dbReference>
<proteinExistence type="predicted"/>
<feature type="region of interest" description="Disordered" evidence="1">
    <location>
        <begin position="83"/>
        <end position="209"/>
    </location>
</feature>
<evidence type="ECO:0000259" key="2">
    <source>
        <dbReference type="SMART" id="SM01177"/>
    </source>
</evidence>
<feature type="compositionally biased region" description="Polar residues" evidence="1">
    <location>
        <begin position="19"/>
        <end position="33"/>
    </location>
</feature>
<evidence type="ECO:0000256" key="1">
    <source>
        <dbReference type="SAM" id="MobiDB-lite"/>
    </source>
</evidence>
<dbReference type="InterPro" id="IPR025261">
    <property type="entry name" value="Atos-like_cons_dom"/>
</dbReference>
<sequence>MPIFHDPHDSPPLPPASRHSASSDGQRAWSTEGWSERTLLDSAPARAALDSSPSLQVNAATLGNGRKPIMLDRVELIGRIKRANSPSWQHMGNRCPHNASPETQPTSQNRPKTPRLATAHTRSSRPSTPDPLRDNASAGLEIERPRSALHSGDFRGKEEDASQSSSGVPLATSPVVPWNQSFPAAARPPSRTESPYFQEALSYESRPTVRTRAISQSSFSSFVFIPPTSPLVQQSNNTDLDFSSRSGSRQPSKSPERNNRRHTFSPQSFEAFNSAQMARSASGTPAGRHLRKGTAIPYQAHQPRRSLTSLNHPQSHSNPQTPFFGARRPSFSSEASPLHHAPMVGSYEESILRGRMSTTPSRPLDFIAKIGVLGRGQCKANLKCPPHVTVPFPAVFYSYNSGNGRISDDSPSPYVGLIDLENSLPPPEESSESSKRKRRQTVPNPDQDVFDFRQDNGEADHRYRSKEDIRRREKKKRRSTSPKAPPGGSYRIPQQGQLQIVIKNPNKTAVKLFLVPYDLSDMEHGQKTFIRQRSYSAGPIIDMPLSSRKNLGTDRPEAALSHSDDPSDRPILRYLIHLHMCCPSKGRYYLYKSIRVVFANRVPDGKEKLRNEIQLPEPRYSTYRPTRDSLAVPSSAAAAQLTADKALRRRSAGISLSHQAYNPSPRPHPPLPPPAVEFTGGPAHHSDFSSPMSTLEPIPFSLTHFPLIPSRPLSRDAMDVDEGSPFTSRAAPDSPIAESSGSGVSTFEKLNRGDVGYGGNAFSPPTSPKAGLLARRLRGLDVLPGGDPTPKSTS</sequence>
<feature type="region of interest" description="Disordered" evidence="1">
    <location>
        <begin position="405"/>
        <end position="494"/>
    </location>
</feature>
<feature type="compositionally biased region" description="Pro residues" evidence="1">
    <location>
        <begin position="664"/>
        <end position="675"/>
    </location>
</feature>
<feature type="region of interest" description="Disordered" evidence="1">
    <location>
        <begin position="720"/>
        <end position="794"/>
    </location>
</feature>
<feature type="compositionally biased region" description="Polar residues" evidence="1">
    <location>
        <begin position="100"/>
        <end position="111"/>
    </location>
</feature>
<dbReference type="OrthoDB" id="8625101at2759"/>
<feature type="compositionally biased region" description="Polar residues" evidence="1">
    <location>
        <begin position="264"/>
        <end position="283"/>
    </location>
</feature>
<organism evidence="3 4">
    <name type="scientific">Lentithecium fluviatile CBS 122367</name>
    <dbReference type="NCBI Taxonomy" id="1168545"/>
    <lineage>
        <taxon>Eukaryota</taxon>
        <taxon>Fungi</taxon>
        <taxon>Dikarya</taxon>
        <taxon>Ascomycota</taxon>
        <taxon>Pezizomycotina</taxon>
        <taxon>Dothideomycetes</taxon>
        <taxon>Pleosporomycetidae</taxon>
        <taxon>Pleosporales</taxon>
        <taxon>Massarineae</taxon>
        <taxon>Lentitheciaceae</taxon>
        <taxon>Lentithecium</taxon>
    </lineage>
</organism>
<keyword evidence="4" id="KW-1185">Reference proteome</keyword>